<name>A1AS94_PELPD</name>
<dbReference type="KEGG" id="ppd:Ppro_2610"/>
<protein>
    <submittedName>
        <fullName evidence="1">Uncharacterized protein</fullName>
    </submittedName>
</protein>
<dbReference type="eggNOG" id="ENOG502ZHRQ">
    <property type="taxonomic scope" value="Bacteria"/>
</dbReference>
<dbReference type="AlphaFoldDB" id="A1AS94"/>
<accession>A1AS94</accession>
<evidence type="ECO:0000313" key="1">
    <source>
        <dbReference type="EMBL" id="ABL00215.1"/>
    </source>
</evidence>
<dbReference type="HOGENOM" id="CLU_2769996_0_0_7"/>
<evidence type="ECO:0000313" key="2">
    <source>
        <dbReference type="Proteomes" id="UP000006732"/>
    </source>
</evidence>
<dbReference type="Proteomes" id="UP000006732">
    <property type="component" value="Chromosome"/>
</dbReference>
<dbReference type="EMBL" id="CP000482">
    <property type="protein sequence ID" value="ABL00215.1"/>
    <property type="molecule type" value="Genomic_DNA"/>
</dbReference>
<proteinExistence type="predicted"/>
<keyword evidence="2" id="KW-1185">Reference proteome</keyword>
<gene>
    <name evidence="1" type="ordered locus">Ppro_2610</name>
</gene>
<dbReference type="STRING" id="338966.Ppro_2610"/>
<reference evidence="1 2" key="1">
    <citation type="submission" date="2006-10" db="EMBL/GenBank/DDBJ databases">
        <title>Complete sequence of chromosome of Pelobacter propionicus DSM 2379.</title>
        <authorList>
            <consortium name="US DOE Joint Genome Institute"/>
            <person name="Copeland A."/>
            <person name="Lucas S."/>
            <person name="Lapidus A."/>
            <person name="Barry K."/>
            <person name="Detter J.C."/>
            <person name="Glavina del Rio T."/>
            <person name="Hammon N."/>
            <person name="Israni S."/>
            <person name="Dalin E."/>
            <person name="Tice H."/>
            <person name="Pitluck S."/>
            <person name="Saunders E."/>
            <person name="Brettin T."/>
            <person name="Bruce D."/>
            <person name="Han C."/>
            <person name="Tapia R."/>
            <person name="Schmutz J."/>
            <person name="Larimer F."/>
            <person name="Land M."/>
            <person name="Hauser L."/>
            <person name="Kyrpides N."/>
            <person name="Kim E."/>
            <person name="Lovley D."/>
            <person name="Richardson P."/>
        </authorList>
    </citation>
    <scope>NUCLEOTIDE SEQUENCE [LARGE SCALE GENOMIC DNA]</scope>
    <source>
        <strain evidence="2">DSM 2379 / NBRC 103807 / OttBd1</strain>
    </source>
</reference>
<organism evidence="1 2">
    <name type="scientific">Pelobacter propionicus (strain DSM 2379 / NBRC 103807 / OttBd1)</name>
    <dbReference type="NCBI Taxonomy" id="338966"/>
    <lineage>
        <taxon>Bacteria</taxon>
        <taxon>Pseudomonadati</taxon>
        <taxon>Thermodesulfobacteriota</taxon>
        <taxon>Desulfuromonadia</taxon>
        <taxon>Desulfuromonadales</taxon>
        <taxon>Desulfuromonadaceae</taxon>
        <taxon>Pelobacter</taxon>
    </lineage>
</organism>
<sequence>MATSGRASPDMALKSKLWMTGSLEWFTFIDNEEVYLGKREVPVPLEEGDSWTNELGNMFRVMDGMISLIGRTEPPTRCW</sequence>